<dbReference type="InterPro" id="IPR003709">
    <property type="entry name" value="VanY-like_core_dom"/>
</dbReference>
<dbReference type="PROSITE" id="PS51257">
    <property type="entry name" value="PROKAR_LIPOPROTEIN"/>
    <property type="match status" value="1"/>
</dbReference>
<feature type="region of interest" description="Disordered" evidence="1">
    <location>
        <begin position="22"/>
        <end position="91"/>
    </location>
</feature>
<dbReference type="SUPFAM" id="SSF55166">
    <property type="entry name" value="Hedgehog/DD-peptidase"/>
    <property type="match status" value="1"/>
</dbReference>
<dbReference type="Gene3D" id="3.30.1380.10">
    <property type="match status" value="1"/>
</dbReference>
<dbReference type="GO" id="GO:0006508">
    <property type="term" value="P:proteolysis"/>
    <property type="evidence" value="ECO:0007669"/>
    <property type="project" value="InterPro"/>
</dbReference>
<dbReference type="eggNOG" id="COG1876">
    <property type="taxonomic scope" value="Bacteria"/>
</dbReference>
<dbReference type="PANTHER" id="PTHR34385:SF1">
    <property type="entry name" value="PEPTIDOGLYCAN L-ALANYL-D-GLUTAMATE ENDOPEPTIDASE CWLK"/>
    <property type="match status" value="1"/>
</dbReference>
<dbReference type="RefSeq" id="WP_027447102.1">
    <property type="nucleotide sequence ID" value="NZ_AULJ01000048.1"/>
</dbReference>
<dbReference type="STRING" id="1385511.GCA_000425225_03528"/>
<dbReference type="EMBL" id="AVPF01000033">
    <property type="protein sequence ID" value="KGX86139.1"/>
    <property type="molecule type" value="Genomic_DNA"/>
</dbReference>
<protein>
    <recommendedName>
        <fullName evidence="3">D-alanyl-D-alanine carboxypeptidase-like core domain-containing protein</fullName>
    </recommendedName>
</protein>
<evidence type="ECO:0000313" key="4">
    <source>
        <dbReference type="EMBL" id="KGX86139.1"/>
    </source>
</evidence>
<dbReference type="InterPro" id="IPR009045">
    <property type="entry name" value="Zn_M74/Hedgehog-like"/>
</dbReference>
<proteinExistence type="predicted"/>
<feature type="compositionally biased region" description="Basic and acidic residues" evidence="1">
    <location>
        <begin position="70"/>
        <end position="85"/>
    </location>
</feature>
<reference evidence="4 5" key="1">
    <citation type="submission" date="2013-08" db="EMBL/GenBank/DDBJ databases">
        <authorList>
            <person name="Huang J."/>
            <person name="Wang G."/>
        </authorList>
    </citation>
    <scope>NUCLEOTIDE SEQUENCE [LARGE SCALE GENOMIC DNA]</scope>
    <source>
        <strain evidence="4 5">BH030004</strain>
    </source>
</reference>
<feature type="domain" description="D-alanyl-D-alanine carboxypeptidase-like core" evidence="3">
    <location>
        <begin position="128"/>
        <end position="257"/>
    </location>
</feature>
<keyword evidence="5" id="KW-1185">Reference proteome</keyword>
<accession>A0A0A5G280</accession>
<dbReference type="Proteomes" id="UP000030403">
    <property type="component" value="Unassembled WGS sequence"/>
</dbReference>
<feature type="signal peptide" evidence="2">
    <location>
        <begin position="1"/>
        <end position="18"/>
    </location>
</feature>
<dbReference type="Pfam" id="PF02557">
    <property type="entry name" value="VanY"/>
    <property type="match status" value="1"/>
</dbReference>
<evidence type="ECO:0000256" key="2">
    <source>
        <dbReference type="SAM" id="SignalP"/>
    </source>
</evidence>
<comment type="caution">
    <text evidence="4">The sequence shown here is derived from an EMBL/GenBank/DDBJ whole genome shotgun (WGS) entry which is preliminary data.</text>
</comment>
<sequence length="285" mass="32212">MIRTKMFVLAIGSVLVLAGCGNESQEELSGNESPEKNSELNQKEQPEEGQFDSDKEEKQEPNQNDQGTEPEDKKENETNPPKENDVVSEPTSLQVVVNKQRQLPTGYQPPNLVVPDVPFYFDQFMQKKQMRQEAATALENLFQAANDQGLDLVAASGYRSYARQKSIYQSNVDAYGREEANKFSAQPGHSEHQTGLAMDVTIAELSFKLVQEFGKTPEGNWLAENAYKYGFVIRYPKGKESITGYSYEPWHLRFVGKEDAKEIHEASKTLEEFYGHMPGEEKPTE</sequence>
<dbReference type="CDD" id="cd14852">
    <property type="entry name" value="LD-carboxypeptidase"/>
    <property type="match status" value="1"/>
</dbReference>
<keyword evidence="2" id="KW-0732">Signal</keyword>
<evidence type="ECO:0000313" key="5">
    <source>
        <dbReference type="Proteomes" id="UP000030403"/>
    </source>
</evidence>
<feature type="compositionally biased region" description="Basic and acidic residues" evidence="1">
    <location>
        <begin position="33"/>
        <end position="60"/>
    </location>
</feature>
<dbReference type="PANTHER" id="PTHR34385">
    <property type="entry name" value="D-ALANYL-D-ALANINE CARBOXYPEPTIDASE"/>
    <property type="match status" value="1"/>
</dbReference>
<organism evidence="4 5">
    <name type="scientific">Pontibacillus marinus BH030004 = DSM 16465</name>
    <dbReference type="NCBI Taxonomy" id="1385511"/>
    <lineage>
        <taxon>Bacteria</taxon>
        <taxon>Bacillati</taxon>
        <taxon>Bacillota</taxon>
        <taxon>Bacilli</taxon>
        <taxon>Bacillales</taxon>
        <taxon>Bacillaceae</taxon>
        <taxon>Pontibacillus</taxon>
    </lineage>
</organism>
<evidence type="ECO:0000256" key="1">
    <source>
        <dbReference type="SAM" id="MobiDB-lite"/>
    </source>
</evidence>
<dbReference type="OrthoDB" id="9792074at2"/>
<dbReference type="InterPro" id="IPR058193">
    <property type="entry name" value="VanY/YodJ_core_dom"/>
</dbReference>
<name>A0A0A5G280_9BACI</name>
<gene>
    <name evidence="4" type="ORF">N783_12525</name>
</gene>
<dbReference type="AlphaFoldDB" id="A0A0A5G280"/>
<dbReference type="GO" id="GO:0008233">
    <property type="term" value="F:peptidase activity"/>
    <property type="evidence" value="ECO:0007669"/>
    <property type="project" value="InterPro"/>
</dbReference>
<evidence type="ECO:0000259" key="3">
    <source>
        <dbReference type="Pfam" id="PF02557"/>
    </source>
</evidence>
<feature type="chain" id="PRO_5039036071" description="D-alanyl-D-alanine carboxypeptidase-like core domain-containing protein" evidence="2">
    <location>
        <begin position="19"/>
        <end position="285"/>
    </location>
</feature>
<dbReference type="InterPro" id="IPR052179">
    <property type="entry name" value="DD-CPase-like"/>
</dbReference>